<evidence type="ECO:0000256" key="1">
    <source>
        <dbReference type="SAM" id="MobiDB-lite"/>
    </source>
</evidence>
<dbReference type="EMBL" id="JAUSSU010000006">
    <property type="protein sequence ID" value="MDQ0113859.1"/>
    <property type="molecule type" value="Genomic_DNA"/>
</dbReference>
<dbReference type="Proteomes" id="UP001229346">
    <property type="component" value="Unassembled WGS sequence"/>
</dbReference>
<feature type="region of interest" description="Disordered" evidence="1">
    <location>
        <begin position="1"/>
        <end position="23"/>
    </location>
</feature>
<evidence type="ECO:0000313" key="3">
    <source>
        <dbReference type="Proteomes" id="UP001229346"/>
    </source>
</evidence>
<protein>
    <recommendedName>
        <fullName evidence="4">DUF4025 domain-containing protein</fullName>
    </recommendedName>
</protein>
<accession>A0ABT9U6I1</accession>
<reference evidence="2 3" key="1">
    <citation type="submission" date="2023-07" db="EMBL/GenBank/DDBJ databases">
        <title>Sorghum-associated microbial communities from plants grown in Nebraska, USA.</title>
        <authorList>
            <person name="Schachtman D."/>
        </authorList>
    </citation>
    <scope>NUCLEOTIDE SEQUENCE [LARGE SCALE GENOMIC DNA]</scope>
    <source>
        <strain evidence="2 3">CC482</strain>
    </source>
</reference>
<proteinExistence type="predicted"/>
<gene>
    <name evidence="2" type="ORF">J2T15_003302</name>
</gene>
<keyword evidence="3" id="KW-1185">Reference proteome</keyword>
<comment type="caution">
    <text evidence="2">The sequence shown here is derived from an EMBL/GenBank/DDBJ whole genome shotgun (WGS) entry which is preliminary data.</text>
</comment>
<organism evidence="2 3">
    <name type="scientific">Paenibacillus harenae</name>
    <dbReference type="NCBI Taxonomy" id="306543"/>
    <lineage>
        <taxon>Bacteria</taxon>
        <taxon>Bacillati</taxon>
        <taxon>Bacillota</taxon>
        <taxon>Bacilli</taxon>
        <taxon>Bacillales</taxon>
        <taxon>Paenibacillaceae</taxon>
        <taxon>Paenibacillus</taxon>
    </lineage>
</organism>
<evidence type="ECO:0008006" key="4">
    <source>
        <dbReference type="Google" id="ProtNLM"/>
    </source>
</evidence>
<evidence type="ECO:0000313" key="2">
    <source>
        <dbReference type="EMBL" id="MDQ0113859.1"/>
    </source>
</evidence>
<sequence length="73" mass="8259">MKQDQLSNSNMEKQPVAFTNLNHSGTSYAQNAIEHVPAENTINEEASENLAKQVMQNKDNDILKNDNEESIRK</sequence>
<name>A0ABT9U6I1_PAEHA</name>
<dbReference type="RefSeq" id="WP_307205118.1">
    <property type="nucleotide sequence ID" value="NZ_JAUSSU010000006.1"/>
</dbReference>